<dbReference type="Proteomes" id="UP000256763">
    <property type="component" value="Unassembled WGS sequence"/>
</dbReference>
<evidence type="ECO:0000256" key="2">
    <source>
        <dbReference type="SAM" id="MobiDB-lite"/>
    </source>
</evidence>
<dbReference type="EMBL" id="NFZW01000008">
    <property type="protein sequence ID" value="RFA36833.1"/>
    <property type="molecule type" value="Genomic_DNA"/>
</dbReference>
<organism evidence="3 4">
    <name type="scientific">Alkalilimnicola ehrlichii</name>
    <dbReference type="NCBI Taxonomy" id="351052"/>
    <lineage>
        <taxon>Bacteria</taxon>
        <taxon>Pseudomonadati</taxon>
        <taxon>Pseudomonadota</taxon>
        <taxon>Gammaproteobacteria</taxon>
        <taxon>Chromatiales</taxon>
        <taxon>Ectothiorhodospiraceae</taxon>
        <taxon>Alkalilimnicola</taxon>
    </lineage>
</organism>
<feature type="region of interest" description="Disordered" evidence="2">
    <location>
        <begin position="312"/>
        <end position="336"/>
    </location>
</feature>
<comment type="caution">
    <text evidence="3">The sequence shown here is derived from an EMBL/GenBank/DDBJ whole genome shotgun (WGS) entry which is preliminary data.</text>
</comment>
<accession>A0A3E0WXE2</accession>
<evidence type="ECO:0000313" key="3">
    <source>
        <dbReference type="EMBL" id="RFA36833.1"/>
    </source>
</evidence>
<keyword evidence="4" id="KW-1185">Reference proteome</keyword>
<feature type="coiled-coil region" evidence="1">
    <location>
        <begin position="366"/>
        <end position="393"/>
    </location>
</feature>
<keyword evidence="1" id="KW-0175">Coiled coil</keyword>
<name>A0A3E0WXE2_9GAMM</name>
<gene>
    <name evidence="3" type="ORF">CAL65_09935</name>
</gene>
<evidence type="ECO:0000256" key="1">
    <source>
        <dbReference type="SAM" id="Coils"/>
    </source>
</evidence>
<evidence type="ECO:0000313" key="4">
    <source>
        <dbReference type="Proteomes" id="UP000256763"/>
    </source>
</evidence>
<feature type="compositionally biased region" description="Basic and acidic residues" evidence="2">
    <location>
        <begin position="313"/>
        <end position="331"/>
    </location>
</feature>
<sequence length="694" mass="77412">MVDALPLSRGKALVDDDGVVGKRIRSKGLVAGCYRVGLGITFSDINLDRPLRPGGETRTFRDALAERGYPVDADRYWVPLTMTEAVAETEALDDVDAIQGVFPVVFDADDKPRWIRKGWLYIFIDDHLWRECHSVGNGTFQEVDLLRDQGQDERSHRYGLPWWGLTLPKNINGRSPAIKMAYSEVQWSWEYICRLGGMHSNDPRCIPELNEAFDGIAVDADLREARLQTIKLEDIGKGDLHDTYLMPAGKASRAFNERRYPDLQDKSSLYYLPSLFRDSNSPIVALHDPIGQGRRLAELALVEIADFAQWQSGEKEESAEGKSAEHSTKSSEDDDVLEGGMHSVIIGRYVEQVIKADPEMEKHVRVEAMKTLLAKYNEREQALEQRLLELADQRLALLTDAARPCSLRTVFEDFEMVAAASAENKRPRAELGALAYVNILEGLSQLDDGKAFVVASLNDESSLLNQAIRVIDNDQMRERIKAQAKAEEGLGPKEVMALHQTEPLRPQEDVKKEIASALKIGKKGYDAFEALVSLLARPLAEANEHWERIKPVLEQMYGVRISAPEISYADWKRAQGPMPLYTGRGVAAFPINPNARFVPDTEVRVRVVHFNGVAAVSQRAQSFLGRIPPEVMLGIQVASLGFAWQDVFSKGIRSEAEFYAFAETVLKTVIAKQAIEAVVAKRMGQEVAGVAAKK</sequence>
<dbReference type="CDD" id="cd20705">
    <property type="entry name" value="MIX_I"/>
    <property type="match status" value="1"/>
</dbReference>
<reference evidence="4" key="1">
    <citation type="submission" date="2017-05" db="EMBL/GenBank/DDBJ databases">
        <authorList>
            <person name="Sharma S."/>
            <person name="Sidhu C."/>
            <person name="Pinnaka A.K."/>
        </authorList>
    </citation>
    <scope>NUCLEOTIDE SEQUENCE [LARGE SCALE GENOMIC DNA]</scope>
    <source>
        <strain evidence="4">AK93</strain>
    </source>
</reference>
<dbReference type="AlphaFoldDB" id="A0A3E0WXE2"/>
<protein>
    <submittedName>
        <fullName evidence="3">Uncharacterized protein</fullName>
    </submittedName>
</protein>
<proteinExistence type="predicted"/>